<feature type="region of interest" description="Disordered" evidence="1">
    <location>
        <begin position="653"/>
        <end position="692"/>
    </location>
</feature>
<evidence type="ECO:0000256" key="1">
    <source>
        <dbReference type="SAM" id="MobiDB-lite"/>
    </source>
</evidence>
<evidence type="ECO:0000313" key="3">
    <source>
        <dbReference type="EMBL" id="KAF7288445.1"/>
    </source>
</evidence>
<dbReference type="Proteomes" id="UP000613580">
    <property type="component" value="Unassembled WGS sequence"/>
</dbReference>
<dbReference type="AlphaFoldDB" id="A0A8H6RZD0"/>
<proteinExistence type="predicted"/>
<dbReference type="InterPro" id="IPR041078">
    <property type="entry name" value="Plavaka"/>
</dbReference>
<dbReference type="PROSITE" id="PS00028">
    <property type="entry name" value="ZINC_FINGER_C2H2_1"/>
    <property type="match status" value="1"/>
</dbReference>
<feature type="compositionally biased region" description="Low complexity" evidence="1">
    <location>
        <begin position="79"/>
        <end position="92"/>
    </location>
</feature>
<evidence type="ECO:0000313" key="4">
    <source>
        <dbReference type="Proteomes" id="UP000613580"/>
    </source>
</evidence>
<dbReference type="InterPro" id="IPR013087">
    <property type="entry name" value="Znf_C2H2_type"/>
</dbReference>
<protein>
    <recommendedName>
        <fullName evidence="2">C2H2-type domain-containing protein</fullName>
    </recommendedName>
</protein>
<feature type="compositionally biased region" description="Acidic residues" evidence="1">
    <location>
        <begin position="661"/>
        <end position="681"/>
    </location>
</feature>
<keyword evidence="4" id="KW-1185">Reference proteome</keyword>
<dbReference type="EMBL" id="JACAZE010000035">
    <property type="protein sequence ID" value="KAF7288445.1"/>
    <property type="molecule type" value="Genomic_DNA"/>
</dbReference>
<organism evidence="3 4">
    <name type="scientific">Mycena chlorophos</name>
    <name type="common">Agaric fungus</name>
    <name type="synonym">Agaricus chlorophos</name>
    <dbReference type="NCBI Taxonomy" id="658473"/>
    <lineage>
        <taxon>Eukaryota</taxon>
        <taxon>Fungi</taxon>
        <taxon>Dikarya</taxon>
        <taxon>Basidiomycota</taxon>
        <taxon>Agaricomycotina</taxon>
        <taxon>Agaricomycetes</taxon>
        <taxon>Agaricomycetidae</taxon>
        <taxon>Agaricales</taxon>
        <taxon>Marasmiineae</taxon>
        <taxon>Mycenaceae</taxon>
        <taxon>Mycena</taxon>
    </lineage>
</organism>
<accession>A0A8H6RZD0</accession>
<comment type="caution">
    <text evidence="3">The sequence shown here is derived from an EMBL/GenBank/DDBJ whole genome shotgun (WGS) entry which is preliminary data.</text>
</comment>
<reference evidence="3" key="1">
    <citation type="submission" date="2020-05" db="EMBL/GenBank/DDBJ databases">
        <title>Mycena genomes resolve the evolution of fungal bioluminescence.</title>
        <authorList>
            <person name="Tsai I.J."/>
        </authorList>
    </citation>
    <scope>NUCLEOTIDE SEQUENCE</scope>
    <source>
        <strain evidence="3">110903Hualien_Pintung</strain>
    </source>
</reference>
<dbReference type="Pfam" id="PF18759">
    <property type="entry name" value="Plavaka"/>
    <property type="match status" value="2"/>
</dbReference>
<evidence type="ECO:0000259" key="2">
    <source>
        <dbReference type="PROSITE" id="PS00028"/>
    </source>
</evidence>
<feature type="domain" description="C2H2-type" evidence="2">
    <location>
        <begin position="13"/>
        <end position="34"/>
    </location>
</feature>
<dbReference type="OrthoDB" id="3199698at2759"/>
<gene>
    <name evidence="3" type="ORF">HMN09_01397200</name>
</gene>
<feature type="region of interest" description="Disordered" evidence="1">
    <location>
        <begin position="36"/>
        <end position="96"/>
    </location>
</feature>
<sequence length="910" mass="102349">MPSTTFRPRNIPCPHCPRLFLSFAGQTQHIHANHTVPAQHPLPPQPPQQPPGPPSPPGSPGVSSRGATTPPDSPRSDSPDNGNRSPPGRGSPMSSVDEAGVKIERHPVLDGTPCDRNRAHFEFGEFLYTRAQMSGENIKQLMQHLAALYPEHVPPFANEKHLYSMLDALPYGNIPWQSFSVKYTGPLPDGELPTWMTQEYQVWFRSPLEIFERQLANPDFKDQMDWAAKRIYRNEKRTYTDLFSGNWAWQKSDVLAADLENQGALLVPIILGSDKTCASVGTGNTEFYPFYGGVGNTHNADKKYANSVAFRKFRRQLFHSSIARILSELKPHMEKPKVTRCCDRHFRRAIYELCADILDYPEQVLYTCVVQGWCPVCLSPPENLDEDSALRSKEHTQTLLDAGYTLKELWDEFGIVGDVIPFTADFPRADIHELISVDLLHQLIKGVFKDHLVDWVVEYIETTNEPAVARAILADIDRRIAVMPSFTGLRNFPEGRGFKQWTGDDSKGLMKVFLPAIAGHVPTEMVQAVAHFIEFCYLVRRSVIDEDDLKRADAALTAFYEKREIFREVREDGFSLPRQHSLKHWLSGIRKFAVANGLCSSITESKHISAVKRPWRRTNKNKPLGQMLLINQRLDKIKAARLDLAERGLLDGASIPFLPPEDGEGSEPDEEDPDSEDEQNDEGGAVPGPRLDGEVTLARKHVAHVPSYVGALAEHIGHAEFPRLVQEFLYLQLNPGSDLPAHDDDLPELTYSRFHTFNSAKAVFYAPSDICGIGGMRQERIRATKSWHGGGPRYDCALIVHDADAPGLLGLHVARYPCALVHWFSIFGDEPDEETGYWIVEPDWERGSYGRVPVMGVVHLDAMLRGVHLMPVFGSHRVPEKNFDASDSLDAFQTFYVSKYADYHAHETVF</sequence>
<name>A0A8H6RZD0_MYCCL</name>
<feature type="compositionally biased region" description="Pro residues" evidence="1">
    <location>
        <begin position="40"/>
        <end position="59"/>
    </location>
</feature>